<evidence type="ECO:0000313" key="2">
    <source>
        <dbReference type="EMBL" id="SDX77365.1"/>
    </source>
</evidence>
<keyword evidence="3" id="KW-1185">Reference proteome</keyword>
<dbReference type="EMBL" id="FNNG01000019">
    <property type="protein sequence ID" value="SDX77365.1"/>
    <property type="molecule type" value="Genomic_DNA"/>
</dbReference>
<organism evidence="2 3">
    <name type="scientific">Tepidimicrobium xylanilyticum</name>
    <dbReference type="NCBI Taxonomy" id="1123352"/>
    <lineage>
        <taxon>Bacteria</taxon>
        <taxon>Bacillati</taxon>
        <taxon>Bacillota</taxon>
        <taxon>Tissierellia</taxon>
        <taxon>Tissierellales</taxon>
        <taxon>Tepidimicrobiaceae</taxon>
        <taxon>Tepidimicrobium</taxon>
    </lineage>
</organism>
<sequence length="82" mass="9462">MRNKIITTISWITAILIIMLIPLKKLLLIPKEIFNVIMGIGLILVSVILLLKEYFSNRKFTIVSLIAPIVFFLISLYYLLLL</sequence>
<feature type="transmembrane region" description="Helical" evidence="1">
    <location>
        <begin position="60"/>
        <end position="80"/>
    </location>
</feature>
<evidence type="ECO:0000256" key="1">
    <source>
        <dbReference type="SAM" id="Phobius"/>
    </source>
</evidence>
<reference evidence="2 3" key="1">
    <citation type="submission" date="2016-10" db="EMBL/GenBank/DDBJ databases">
        <authorList>
            <person name="de Groot N.N."/>
        </authorList>
    </citation>
    <scope>NUCLEOTIDE SEQUENCE [LARGE SCALE GENOMIC DNA]</scope>
    <source>
        <strain evidence="2 3">DSM 23310</strain>
    </source>
</reference>
<feature type="transmembrane region" description="Helical" evidence="1">
    <location>
        <begin position="5"/>
        <end position="21"/>
    </location>
</feature>
<accession>A0A1H3EFF7</accession>
<dbReference type="AlphaFoldDB" id="A0A1H3EFF7"/>
<feature type="transmembrane region" description="Helical" evidence="1">
    <location>
        <begin position="33"/>
        <end position="51"/>
    </location>
</feature>
<dbReference type="RefSeq" id="WP_025640276.1">
    <property type="nucleotide sequence ID" value="NZ_BSYN01000003.1"/>
</dbReference>
<evidence type="ECO:0000313" key="3">
    <source>
        <dbReference type="Proteomes" id="UP000198828"/>
    </source>
</evidence>
<dbReference type="Proteomes" id="UP000198828">
    <property type="component" value="Unassembled WGS sequence"/>
</dbReference>
<keyword evidence="1" id="KW-1133">Transmembrane helix</keyword>
<gene>
    <name evidence="2" type="ORF">SAMN05660923_02912</name>
</gene>
<keyword evidence="1" id="KW-0472">Membrane</keyword>
<proteinExistence type="predicted"/>
<protein>
    <submittedName>
        <fullName evidence="2">Uncharacterized protein</fullName>
    </submittedName>
</protein>
<keyword evidence="1" id="KW-0812">Transmembrane</keyword>
<name>A0A1H3EFF7_9FIRM</name>